<keyword evidence="4" id="KW-0067">ATP-binding</keyword>
<organism evidence="7 8">
    <name type="scientific">Roseimicrobium gellanilyticum</name>
    <dbReference type="NCBI Taxonomy" id="748857"/>
    <lineage>
        <taxon>Bacteria</taxon>
        <taxon>Pseudomonadati</taxon>
        <taxon>Verrucomicrobiota</taxon>
        <taxon>Verrucomicrobiia</taxon>
        <taxon>Verrucomicrobiales</taxon>
        <taxon>Verrucomicrobiaceae</taxon>
        <taxon>Roseimicrobium</taxon>
    </lineage>
</organism>
<evidence type="ECO:0000256" key="5">
    <source>
        <dbReference type="SAM" id="MobiDB-lite"/>
    </source>
</evidence>
<feature type="region of interest" description="Disordered" evidence="5">
    <location>
        <begin position="381"/>
        <end position="403"/>
    </location>
</feature>
<dbReference type="Gene3D" id="1.10.510.10">
    <property type="entry name" value="Transferase(Phosphotransferase) domain 1"/>
    <property type="match status" value="1"/>
</dbReference>
<keyword evidence="7" id="KW-0723">Serine/threonine-protein kinase</keyword>
<dbReference type="Proteomes" id="UP000253426">
    <property type="component" value="Unassembled WGS sequence"/>
</dbReference>
<dbReference type="InterPro" id="IPR000719">
    <property type="entry name" value="Prot_kinase_dom"/>
</dbReference>
<dbReference type="AlphaFoldDB" id="A0A366HBF8"/>
<keyword evidence="1" id="KW-0808">Transferase</keyword>
<evidence type="ECO:0000313" key="8">
    <source>
        <dbReference type="Proteomes" id="UP000253426"/>
    </source>
</evidence>
<evidence type="ECO:0000259" key="6">
    <source>
        <dbReference type="PROSITE" id="PS50011"/>
    </source>
</evidence>
<evidence type="ECO:0000256" key="1">
    <source>
        <dbReference type="ARBA" id="ARBA00022679"/>
    </source>
</evidence>
<keyword evidence="8" id="KW-1185">Reference proteome</keyword>
<dbReference type="PANTHER" id="PTHR43289">
    <property type="entry name" value="MITOGEN-ACTIVATED PROTEIN KINASE KINASE KINASE 20-RELATED"/>
    <property type="match status" value="1"/>
</dbReference>
<evidence type="ECO:0000313" key="7">
    <source>
        <dbReference type="EMBL" id="RBP39702.1"/>
    </source>
</evidence>
<accession>A0A366HBF8</accession>
<keyword evidence="2" id="KW-0547">Nucleotide-binding</keyword>
<dbReference type="RefSeq" id="WP_113960595.1">
    <property type="nucleotide sequence ID" value="NZ_QNRR01000009.1"/>
</dbReference>
<dbReference type="Gene3D" id="3.30.200.20">
    <property type="entry name" value="Phosphorylase Kinase, domain 1"/>
    <property type="match status" value="1"/>
</dbReference>
<dbReference type="InterPro" id="IPR008271">
    <property type="entry name" value="Ser/Thr_kinase_AS"/>
</dbReference>
<sequence>MKSEKDPHSLAALTPPGEHQSPIADPFDLGAFNPPSIEELDQQIPAYEFLEFIDRGGMGAVYRARQRSLNRVVAIKLLPVSLRNRRVFAERFGREARALALLNHPNIVSVYDSGEASGGCLYYAMEYVKGTNLRRFMKEGRATAKQLLNIAMQVCEALQFAHSRGVVHRDVKPANILIDENGRAKVADFGLAKVIGAPPQHLLTGASDALGTPDYMAPEAVTRDYEVDHRADIYSLGVMLYEMLTNHVPKGAWEPPSRAVGVDERFDEVVSRALQVDPKRRYQSVGDLSTVVRQLIDPITGAAPNPSPLERTPVPGDPDPPASPSATTVHLRKKPRGPWWRNLSWGFSTLSLLALGYFIFGDSSGVMERARTYFFGMTPSKEMAPSPSATHPPPQTATAPSERREAQAALARTVFARGGTINYVTEGAPLQMMGGEYEIRSEVDLPKEDFEIWRISFHQAPAFRDQDLAVVVDAAAIAGSVQNLNLASTKITSTGLGYLSRLAESLTSLNLKDTQGFNEGAVESLAALRNLRLLRINAVVSDPNIIDVGPELRLINQLQNALPDLKISEY</sequence>
<dbReference type="Pfam" id="PF00069">
    <property type="entry name" value="Pkinase"/>
    <property type="match status" value="1"/>
</dbReference>
<dbReference type="PANTHER" id="PTHR43289:SF6">
    <property type="entry name" value="SERINE_THREONINE-PROTEIN KINASE NEKL-3"/>
    <property type="match status" value="1"/>
</dbReference>
<dbReference type="SUPFAM" id="SSF56112">
    <property type="entry name" value="Protein kinase-like (PK-like)"/>
    <property type="match status" value="1"/>
</dbReference>
<keyword evidence="3 7" id="KW-0418">Kinase</keyword>
<dbReference type="PROSITE" id="PS00108">
    <property type="entry name" value="PROTEIN_KINASE_ST"/>
    <property type="match status" value="1"/>
</dbReference>
<proteinExistence type="predicted"/>
<dbReference type="GO" id="GO:0005524">
    <property type="term" value="F:ATP binding"/>
    <property type="evidence" value="ECO:0007669"/>
    <property type="project" value="UniProtKB-KW"/>
</dbReference>
<dbReference type="SMART" id="SM00220">
    <property type="entry name" value="S_TKc"/>
    <property type="match status" value="1"/>
</dbReference>
<evidence type="ECO:0000256" key="2">
    <source>
        <dbReference type="ARBA" id="ARBA00022741"/>
    </source>
</evidence>
<dbReference type="OrthoDB" id="6111975at2"/>
<dbReference type="InterPro" id="IPR032675">
    <property type="entry name" value="LRR_dom_sf"/>
</dbReference>
<dbReference type="SUPFAM" id="SSF52047">
    <property type="entry name" value="RNI-like"/>
    <property type="match status" value="1"/>
</dbReference>
<dbReference type="Gene3D" id="3.80.10.10">
    <property type="entry name" value="Ribonuclease Inhibitor"/>
    <property type="match status" value="1"/>
</dbReference>
<reference evidence="7 8" key="1">
    <citation type="submission" date="2018-06" db="EMBL/GenBank/DDBJ databases">
        <title>Genomic Encyclopedia of Type Strains, Phase IV (KMG-IV): sequencing the most valuable type-strain genomes for metagenomic binning, comparative biology and taxonomic classification.</title>
        <authorList>
            <person name="Goeker M."/>
        </authorList>
    </citation>
    <scope>NUCLEOTIDE SEQUENCE [LARGE SCALE GENOMIC DNA]</scope>
    <source>
        <strain evidence="7 8">DSM 25532</strain>
    </source>
</reference>
<comment type="caution">
    <text evidence="7">The sequence shown here is derived from an EMBL/GenBank/DDBJ whole genome shotgun (WGS) entry which is preliminary data.</text>
</comment>
<evidence type="ECO:0000256" key="4">
    <source>
        <dbReference type="ARBA" id="ARBA00022840"/>
    </source>
</evidence>
<protein>
    <submittedName>
        <fullName evidence="7">Serine/threonine protein kinase</fullName>
    </submittedName>
</protein>
<dbReference type="InterPro" id="IPR011009">
    <property type="entry name" value="Kinase-like_dom_sf"/>
</dbReference>
<feature type="region of interest" description="Disordered" evidence="5">
    <location>
        <begin position="299"/>
        <end position="333"/>
    </location>
</feature>
<dbReference type="EMBL" id="QNRR01000009">
    <property type="protein sequence ID" value="RBP39702.1"/>
    <property type="molecule type" value="Genomic_DNA"/>
</dbReference>
<gene>
    <name evidence="7" type="ORF">DES53_109129</name>
</gene>
<feature type="domain" description="Protein kinase" evidence="6">
    <location>
        <begin position="47"/>
        <end position="322"/>
    </location>
</feature>
<dbReference type="CDD" id="cd14014">
    <property type="entry name" value="STKc_PknB_like"/>
    <property type="match status" value="1"/>
</dbReference>
<name>A0A366HBF8_9BACT</name>
<dbReference type="GO" id="GO:0004674">
    <property type="term" value="F:protein serine/threonine kinase activity"/>
    <property type="evidence" value="ECO:0007669"/>
    <property type="project" value="UniProtKB-KW"/>
</dbReference>
<dbReference type="PROSITE" id="PS50011">
    <property type="entry name" value="PROTEIN_KINASE_DOM"/>
    <property type="match status" value="1"/>
</dbReference>
<evidence type="ECO:0000256" key="3">
    <source>
        <dbReference type="ARBA" id="ARBA00022777"/>
    </source>
</evidence>
<feature type="region of interest" description="Disordered" evidence="5">
    <location>
        <begin position="1"/>
        <end position="25"/>
    </location>
</feature>